<keyword evidence="2" id="KW-1185">Reference proteome</keyword>
<evidence type="ECO:0000313" key="2">
    <source>
        <dbReference type="Proteomes" id="UP000037069"/>
    </source>
</evidence>
<dbReference type="EMBL" id="JRES01000406">
    <property type="protein sequence ID" value="KNC31626.1"/>
    <property type="molecule type" value="Genomic_DNA"/>
</dbReference>
<name>A0A0L0CHB0_LUCCU</name>
<protein>
    <submittedName>
        <fullName evidence="1">Uncharacterized protein</fullName>
    </submittedName>
</protein>
<organism evidence="1 2">
    <name type="scientific">Lucilia cuprina</name>
    <name type="common">Green bottle fly</name>
    <name type="synonym">Australian sheep blowfly</name>
    <dbReference type="NCBI Taxonomy" id="7375"/>
    <lineage>
        <taxon>Eukaryota</taxon>
        <taxon>Metazoa</taxon>
        <taxon>Ecdysozoa</taxon>
        <taxon>Arthropoda</taxon>
        <taxon>Hexapoda</taxon>
        <taxon>Insecta</taxon>
        <taxon>Pterygota</taxon>
        <taxon>Neoptera</taxon>
        <taxon>Endopterygota</taxon>
        <taxon>Diptera</taxon>
        <taxon>Brachycera</taxon>
        <taxon>Muscomorpha</taxon>
        <taxon>Oestroidea</taxon>
        <taxon>Calliphoridae</taxon>
        <taxon>Luciliinae</taxon>
        <taxon>Lucilia</taxon>
    </lineage>
</organism>
<reference evidence="1 2" key="1">
    <citation type="journal article" date="2015" name="Nat. Commun.">
        <title>Lucilia cuprina genome unlocks parasitic fly biology to underpin future interventions.</title>
        <authorList>
            <person name="Anstead C.A."/>
            <person name="Korhonen P.K."/>
            <person name="Young N.D."/>
            <person name="Hall R.S."/>
            <person name="Jex A.R."/>
            <person name="Murali S.C."/>
            <person name="Hughes D.S."/>
            <person name="Lee S.F."/>
            <person name="Perry T."/>
            <person name="Stroehlein A.J."/>
            <person name="Ansell B.R."/>
            <person name="Breugelmans B."/>
            <person name="Hofmann A."/>
            <person name="Qu J."/>
            <person name="Dugan S."/>
            <person name="Lee S.L."/>
            <person name="Chao H."/>
            <person name="Dinh H."/>
            <person name="Han Y."/>
            <person name="Doddapaneni H.V."/>
            <person name="Worley K.C."/>
            <person name="Muzny D.M."/>
            <person name="Ioannidis P."/>
            <person name="Waterhouse R.M."/>
            <person name="Zdobnov E.M."/>
            <person name="James P.J."/>
            <person name="Bagnall N.H."/>
            <person name="Kotze A.C."/>
            <person name="Gibbs R.A."/>
            <person name="Richards S."/>
            <person name="Batterham P."/>
            <person name="Gasser R.B."/>
        </authorList>
    </citation>
    <scope>NUCLEOTIDE SEQUENCE [LARGE SCALE GENOMIC DNA]</scope>
    <source>
        <strain evidence="1 2">LS</strain>
        <tissue evidence="1">Full body</tissue>
    </source>
</reference>
<proteinExistence type="predicted"/>
<accession>A0A0L0CHB0</accession>
<sequence>MLTLIAIGIVGLSEFLSSKQPKVVQTTRIEMIMQRLDMCCENQLRPLGAVAEAILLVWLSDFKWFSNALGMLFQIRISSHIYTLKTHLLLSFSAYQLHKHNTPVDYTSNHSFDIWDFDTKDEHNFHDHRHYPVDLKFNEVRKICLSTETKFQWRVLMVDVQNNYWVLNVVLRTKTNSTTSVHVCCLEMSFKTQFYNKI</sequence>
<evidence type="ECO:0000313" key="1">
    <source>
        <dbReference type="EMBL" id="KNC31626.1"/>
    </source>
</evidence>
<dbReference type="Proteomes" id="UP000037069">
    <property type="component" value="Unassembled WGS sequence"/>
</dbReference>
<comment type="caution">
    <text evidence="1">The sequence shown here is derived from an EMBL/GenBank/DDBJ whole genome shotgun (WGS) entry which is preliminary data.</text>
</comment>
<gene>
    <name evidence="1" type="ORF">FF38_01246</name>
</gene>
<dbReference type="AlphaFoldDB" id="A0A0L0CHB0"/>